<dbReference type="InterPro" id="IPR019820">
    <property type="entry name" value="Sec-indep_translocase_CS"/>
</dbReference>
<evidence type="ECO:0000256" key="4">
    <source>
        <dbReference type="ARBA" id="ARBA00022989"/>
    </source>
</evidence>
<keyword evidence="7" id="KW-0813">Transport</keyword>
<feature type="transmembrane region" description="Helical" evidence="7">
    <location>
        <begin position="142"/>
        <end position="168"/>
    </location>
</feature>
<keyword evidence="4 7" id="KW-1133">Transmembrane helix</keyword>
<feature type="transmembrane region" description="Helical" evidence="7">
    <location>
        <begin position="109"/>
        <end position="130"/>
    </location>
</feature>
<dbReference type="InterPro" id="IPR002033">
    <property type="entry name" value="TatC"/>
</dbReference>
<keyword evidence="6 7" id="KW-0472">Membrane</keyword>
<evidence type="ECO:0000256" key="5">
    <source>
        <dbReference type="ARBA" id="ARBA00023010"/>
    </source>
</evidence>
<dbReference type="NCBIfam" id="TIGR00945">
    <property type="entry name" value="tatC"/>
    <property type="match status" value="1"/>
</dbReference>
<feature type="compositionally biased region" description="Basic and acidic residues" evidence="8">
    <location>
        <begin position="320"/>
        <end position="329"/>
    </location>
</feature>
<gene>
    <name evidence="7" type="primary">tatC</name>
    <name evidence="9" type="ORF">JOF53_001563</name>
</gene>
<accession>A0ABS5A7Y7</accession>
<sequence>MGSAELRRRKGLGKLIGRRRKKNPDGTMTLIEHLYELRHRLGLSVLAIFLGGVLAFLWWAYSVGPIPSLGTIVLEPYCSLSDRVTFGSGQSCQLLQTQPFEAFMVRLKVSLAVGAVLSSAVWLYQIWAFITPGLYQKERRYAGTFVSCAVALFLAGAVLAFFIIPKALEALVGFGGEQFATALAGSNYINFLLALLVIFGVSFELPLLIIMLNFAGVLSYDKLRRTRRGAIFGLFVFAAIATPGTDPFSMLALAVALSLLHELSIQVARIRDKRAARKRAAEGWDDNWGDDEASPITASPSPVEAVEPVTATPAPMVEQPRVRYDDDAT</sequence>
<comment type="function">
    <text evidence="7">Part of the twin-arginine translocation (Tat) system that transports large folded proteins containing a characteristic twin-arginine motif in their signal peptide across membranes. Together with TatB, TatC is part of a receptor directly interacting with Tat signal peptides.</text>
</comment>
<feature type="compositionally biased region" description="Acidic residues" evidence="8">
    <location>
        <begin position="283"/>
        <end position="293"/>
    </location>
</feature>
<dbReference type="Proteomes" id="UP001519363">
    <property type="component" value="Unassembled WGS sequence"/>
</dbReference>
<evidence type="ECO:0000256" key="8">
    <source>
        <dbReference type="SAM" id="MobiDB-lite"/>
    </source>
</evidence>
<feature type="transmembrane region" description="Helical" evidence="7">
    <location>
        <begin position="226"/>
        <end position="242"/>
    </location>
</feature>
<evidence type="ECO:0000256" key="1">
    <source>
        <dbReference type="ARBA" id="ARBA00004141"/>
    </source>
</evidence>
<evidence type="ECO:0000313" key="10">
    <source>
        <dbReference type="Proteomes" id="UP001519363"/>
    </source>
</evidence>
<feature type="transmembrane region" description="Helical" evidence="7">
    <location>
        <begin position="188"/>
        <end position="214"/>
    </location>
</feature>
<organism evidence="9 10">
    <name type="scientific">Crossiella equi</name>
    <dbReference type="NCBI Taxonomy" id="130796"/>
    <lineage>
        <taxon>Bacteria</taxon>
        <taxon>Bacillati</taxon>
        <taxon>Actinomycetota</taxon>
        <taxon>Actinomycetes</taxon>
        <taxon>Pseudonocardiales</taxon>
        <taxon>Pseudonocardiaceae</taxon>
        <taxon>Crossiella</taxon>
    </lineage>
</organism>
<comment type="caution">
    <text evidence="7">Lacks conserved residue(s) required for the propagation of feature annotation.</text>
</comment>
<evidence type="ECO:0000256" key="6">
    <source>
        <dbReference type="ARBA" id="ARBA00023136"/>
    </source>
</evidence>
<dbReference type="PANTHER" id="PTHR30371">
    <property type="entry name" value="SEC-INDEPENDENT PROTEIN TRANSLOCASE PROTEIN TATC"/>
    <property type="match status" value="1"/>
</dbReference>
<comment type="caution">
    <text evidence="9">The sequence shown here is derived from an EMBL/GenBank/DDBJ whole genome shotgun (WGS) entry which is preliminary data.</text>
</comment>
<keyword evidence="10" id="KW-1185">Reference proteome</keyword>
<feature type="region of interest" description="Disordered" evidence="8">
    <location>
        <begin position="281"/>
        <end position="329"/>
    </location>
</feature>
<evidence type="ECO:0000256" key="2">
    <source>
        <dbReference type="ARBA" id="ARBA00022692"/>
    </source>
</evidence>
<keyword evidence="5 7" id="KW-0811">Translocation</keyword>
<reference evidence="9 10" key="1">
    <citation type="submission" date="2021-03" db="EMBL/GenBank/DDBJ databases">
        <title>Sequencing the genomes of 1000 actinobacteria strains.</title>
        <authorList>
            <person name="Klenk H.-P."/>
        </authorList>
    </citation>
    <scope>NUCLEOTIDE SEQUENCE [LARGE SCALE GENOMIC DNA]</scope>
    <source>
        <strain evidence="9 10">DSM 44580</strain>
    </source>
</reference>
<comment type="subcellular location">
    <subcellularLocation>
        <location evidence="7">Cell membrane</location>
        <topology evidence="7">Multi-pass membrane protein</topology>
    </subcellularLocation>
    <subcellularLocation>
        <location evidence="1">Membrane</location>
        <topology evidence="1">Multi-pass membrane protein</topology>
    </subcellularLocation>
</comment>
<dbReference type="PANTHER" id="PTHR30371:SF0">
    <property type="entry name" value="SEC-INDEPENDENT PROTEIN TRANSLOCASE PROTEIN TATC, CHLOROPLASTIC-RELATED"/>
    <property type="match status" value="1"/>
</dbReference>
<proteinExistence type="inferred from homology"/>
<comment type="subunit">
    <text evidence="7">The Tat system comprises two distinct complexes: a TatABC complex, containing multiple copies of TatA, TatB and TatC subunits, and a separate TatA complex, containing only TatA subunits. Substrates initially bind to the TatABC complex, which probably triggers association of the separate TatA complex to form the active translocon.</text>
</comment>
<keyword evidence="2 7" id="KW-0812">Transmembrane</keyword>
<keyword evidence="3 7" id="KW-0653">Protein transport</keyword>
<evidence type="ECO:0000313" key="9">
    <source>
        <dbReference type="EMBL" id="MBP2472691.1"/>
    </source>
</evidence>
<feature type="transmembrane region" description="Helical" evidence="7">
    <location>
        <begin position="41"/>
        <end position="61"/>
    </location>
</feature>
<dbReference type="PRINTS" id="PR01840">
    <property type="entry name" value="TATCFAMILY"/>
</dbReference>
<name>A0ABS5A7Y7_9PSEU</name>
<evidence type="ECO:0000256" key="7">
    <source>
        <dbReference type="HAMAP-Rule" id="MF_00902"/>
    </source>
</evidence>
<dbReference type="HAMAP" id="MF_00902">
    <property type="entry name" value="TatC"/>
    <property type="match status" value="1"/>
</dbReference>
<keyword evidence="7" id="KW-1003">Cell membrane</keyword>
<dbReference type="Pfam" id="PF00902">
    <property type="entry name" value="TatC"/>
    <property type="match status" value="1"/>
</dbReference>
<protein>
    <recommendedName>
        <fullName evidence="7">Sec-independent protein translocase protein TatC</fullName>
    </recommendedName>
</protein>
<comment type="similarity">
    <text evidence="7">Belongs to the TatC family.</text>
</comment>
<evidence type="ECO:0000256" key="3">
    <source>
        <dbReference type="ARBA" id="ARBA00022927"/>
    </source>
</evidence>
<dbReference type="EMBL" id="JAGIOO010000001">
    <property type="protein sequence ID" value="MBP2472691.1"/>
    <property type="molecule type" value="Genomic_DNA"/>
</dbReference>
<dbReference type="PROSITE" id="PS01218">
    <property type="entry name" value="TATC"/>
    <property type="match status" value="1"/>
</dbReference>